<keyword evidence="2" id="KW-1185">Reference proteome</keyword>
<comment type="caution">
    <text evidence="1">The sequence shown here is derived from an EMBL/GenBank/DDBJ whole genome shotgun (WGS) entry which is preliminary data.</text>
</comment>
<dbReference type="Gene3D" id="1.25.40.10">
    <property type="entry name" value="Tetratricopeptide repeat domain"/>
    <property type="match status" value="1"/>
</dbReference>
<dbReference type="AlphaFoldDB" id="A0A3B0CDW3"/>
<reference evidence="1 2" key="1">
    <citation type="submission" date="2018-10" db="EMBL/GenBank/DDBJ databases">
        <title>Ulvibacterium marinum gen. nov., sp. nov., a novel marine bacterium of the family Flavobacteriaceae, isolated from a culture of the green alga Ulva prolifera.</title>
        <authorList>
            <person name="Zhang Z."/>
        </authorList>
    </citation>
    <scope>NUCLEOTIDE SEQUENCE [LARGE SCALE GENOMIC DNA]</scope>
    <source>
        <strain evidence="1 2">CCMM003</strain>
    </source>
</reference>
<proteinExistence type="predicted"/>
<accession>A0A3B0CDW3</accession>
<dbReference type="InterPro" id="IPR011990">
    <property type="entry name" value="TPR-like_helical_dom_sf"/>
</dbReference>
<gene>
    <name evidence="1" type="ORF">D7Z94_09340</name>
</gene>
<evidence type="ECO:0000313" key="1">
    <source>
        <dbReference type="EMBL" id="RKN81136.1"/>
    </source>
</evidence>
<organism evidence="1 2">
    <name type="scientific">Ulvibacterium marinum</name>
    <dbReference type="NCBI Taxonomy" id="2419782"/>
    <lineage>
        <taxon>Bacteria</taxon>
        <taxon>Pseudomonadati</taxon>
        <taxon>Bacteroidota</taxon>
        <taxon>Flavobacteriia</taxon>
        <taxon>Flavobacteriales</taxon>
        <taxon>Flavobacteriaceae</taxon>
        <taxon>Ulvibacterium</taxon>
    </lineage>
</organism>
<dbReference type="SUPFAM" id="SSF48452">
    <property type="entry name" value="TPR-like"/>
    <property type="match status" value="1"/>
</dbReference>
<protein>
    <submittedName>
        <fullName evidence="1">Uncharacterized protein</fullName>
    </submittedName>
</protein>
<dbReference type="Proteomes" id="UP000276603">
    <property type="component" value="Unassembled WGS sequence"/>
</dbReference>
<evidence type="ECO:0000313" key="2">
    <source>
        <dbReference type="Proteomes" id="UP000276603"/>
    </source>
</evidence>
<dbReference type="RefSeq" id="WP_120711293.1">
    <property type="nucleotide sequence ID" value="NZ_RBCJ01000002.1"/>
</dbReference>
<dbReference type="EMBL" id="RBCJ01000002">
    <property type="protein sequence ID" value="RKN81136.1"/>
    <property type="molecule type" value="Genomic_DNA"/>
</dbReference>
<name>A0A3B0CDW3_9FLAO</name>
<sequence length="76" mass="9093">MLLEGDREKTYNLLSEMLKKDPNNYVAHLAMGEYYIKDKNQEKATFHFGKAYEYAGERSKPYTRYMYLSNKLILEQ</sequence>